<dbReference type="SUPFAM" id="SSF50965">
    <property type="entry name" value="Galactose oxidase, central domain"/>
    <property type="match status" value="1"/>
</dbReference>
<keyword evidence="1" id="KW-0812">Transmembrane</keyword>
<evidence type="ECO:0000256" key="1">
    <source>
        <dbReference type="SAM" id="Phobius"/>
    </source>
</evidence>
<name>A0A0F9JBH3_9ZZZZ</name>
<protein>
    <recommendedName>
        <fullName evidence="3">Bulb-type lectin domain-containing protein</fullName>
    </recommendedName>
</protein>
<dbReference type="Gene3D" id="2.120.10.30">
    <property type="entry name" value="TolB, C-terminal domain"/>
    <property type="match status" value="2"/>
</dbReference>
<dbReference type="InterPro" id="IPR010620">
    <property type="entry name" value="SBBP_repeat"/>
</dbReference>
<dbReference type="PANTHER" id="PTHR42754:SF1">
    <property type="entry name" value="LIPOPROTEIN"/>
    <property type="match status" value="1"/>
</dbReference>
<dbReference type="AlphaFoldDB" id="A0A0F9JBH3"/>
<dbReference type="EMBL" id="LAZR01011843">
    <property type="protein sequence ID" value="KKM57828.1"/>
    <property type="molecule type" value="Genomic_DNA"/>
</dbReference>
<accession>A0A0F9JBH3</accession>
<keyword evidence="1" id="KW-1133">Transmembrane helix</keyword>
<evidence type="ECO:0000313" key="2">
    <source>
        <dbReference type="EMBL" id="KKM57828.1"/>
    </source>
</evidence>
<dbReference type="PANTHER" id="PTHR42754">
    <property type="entry name" value="ENDOGLUCANASE"/>
    <property type="match status" value="1"/>
</dbReference>
<evidence type="ECO:0008006" key="3">
    <source>
        <dbReference type="Google" id="ProtNLM"/>
    </source>
</evidence>
<dbReference type="Pfam" id="PF06739">
    <property type="entry name" value="SBBP"/>
    <property type="match status" value="1"/>
</dbReference>
<feature type="transmembrane region" description="Helical" evidence="1">
    <location>
        <begin position="419"/>
        <end position="436"/>
    </location>
</feature>
<proteinExistence type="predicted"/>
<dbReference type="InterPro" id="IPR011043">
    <property type="entry name" value="Gal_Oxase/kelch_b-propeller"/>
</dbReference>
<gene>
    <name evidence="2" type="ORF">LCGC14_1550330</name>
</gene>
<reference evidence="2" key="1">
    <citation type="journal article" date="2015" name="Nature">
        <title>Complex archaea that bridge the gap between prokaryotes and eukaryotes.</title>
        <authorList>
            <person name="Spang A."/>
            <person name="Saw J.H."/>
            <person name="Jorgensen S.L."/>
            <person name="Zaremba-Niedzwiedzka K."/>
            <person name="Martijn J."/>
            <person name="Lind A.E."/>
            <person name="van Eijk R."/>
            <person name="Schleper C."/>
            <person name="Guy L."/>
            <person name="Ettema T.J."/>
        </authorList>
    </citation>
    <scope>NUCLEOTIDE SEQUENCE</scope>
</reference>
<keyword evidence="1" id="KW-0472">Membrane</keyword>
<dbReference type="InterPro" id="IPR011042">
    <property type="entry name" value="6-blade_b-propeller_TolB-like"/>
</dbReference>
<sequence>MKRTNVVLAFLTLSFSLALIFGLEGTPTVSYEEGNLSNNLSISSFKDTHLLEWNFTWGGNYHENVLAMTTDSLGDIYITGLTKFTSPADWDIYLVKFNSTGHLQWNQTWGGNELERFYEIAFDSFNNIYLGGSIEYRGPPKSRFLLVKFNSLGLYQWNQTWGGSNYDIGHGMAVDSADNIYLMGSTTINSDLRLVKFNSLGQYQWNRTWGGNYFDSGHDIVIDTSDNIYITGSYGSTDGADVFLIKYNNMGHFQWNRTYNSNNVQYKVAIALDSLSNIYIGTWVMNISTLDSVMLFLKYDQTGDLLWDRIWGKKGKYTIVDIALDSYNNIYAVGGFNNSVEKGWDFSLIQFDTSGVQQFNQTWGGPNRDFYSAIAIDLTDNIYLAGMNDGSNIYLEKYSRDIITQKGQPSDETIPFENIFTTFIVFSVVILIIVDLKSKKLIK</sequence>
<organism evidence="2">
    <name type="scientific">marine sediment metagenome</name>
    <dbReference type="NCBI Taxonomy" id="412755"/>
    <lineage>
        <taxon>unclassified sequences</taxon>
        <taxon>metagenomes</taxon>
        <taxon>ecological metagenomes</taxon>
    </lineage>
</organism>
<comment type="caution">
    <text evidence="2">The sequence shown here is derived from an EMBL/GenBank/DDBJ whole genome shotgun (WGS) entry which is preliminary data.</text>
</comment>